<dbReference type="PROSITE" id="PS00108">
    <property type="entry name" value="PROTEIN_KINASE_ST"/>
    <property type="match status" value="1"/>
</dbReference>
<dbReference type="InterPro" id="IPR015943">
    <property type="entry name" value="WD40/YVTN_repeat-like_dom_sf"/>
</dbReference>
<evidence type="ECO:0000256" key="11">
    <source>
        <dbReference type="SAM" id="MobiDB-lite"/>
    </source>
</evidence>
<gene>
    <name evidence="13" type="ORF">FGIG_07357</name>
</gene>
<feature type="compositionally biased region" description="Low complexity" evidence="11">
    <location>
        <begin position="1253"/>
        <end position="1268"/>
    </location>
</feature>
<dbReference type="InterPro" id="IPR011009">
    <property type="entry name" value="Kinase-like_dom_sf"/>
</dbReference>
<reference evidence="13 14" key="1">
    <citation type="submission" date="2019-04" db="EMBL/GenBank/DDBJ databases">
        <title>Annotation for the trematode Fasciola gigantica.</title>
        <authorList>
            <person name="Choi Y.-J."/>
        </authorList>
    </citation>
    <scope>NUCLEOTIDE SEQUENCE [LARGE SCALE GENOMIC DNA]</scope>
    <source>
        <strain evidence="13">Uganda_cow_1</strain>
    </source>
</reference>
<keyword evidence="9" id="KW-0067">ATP-binding</keyword>
<dbReference type="SUPFAM" id="SSF50978">
    <property type="entry name" value="WD40 repeat-like"/>
    <property type="match status" value="1"/>
</dbReference>
<evidence type="ECO:0000256" key="2">
    <source>
        <dbReference type="ARBA" id="ARBA00012513"/>
    </source>
</evidence>
<keyword evidence="6" id="KW-0677">Repeat</keyword>
<dbReference type="InterPro" id="IPR011989">
    <property type="entry name" value="ARM-like"/>
</dbReference>
<dbReference type="InterPro" id="IPR000719">
    <property type="entry name" value="Prot_kinase_dom"/>
</dbReference>
<dbReference type="Gene3D" id="1.10.510.10">
    <property type="entry name" value="Transferase(Phosphotransferase) domain 1"/>
    <property type="match status" value="1"/>
</dbReference>
<accession>A0A504YYC4</accession>
<feature type="compositionally biased region" description="Polar residues" evidence="11">
    <location>
        <begin position="279"/>
        <end position="294"/>
    </location>
</feature>
<evidence type="ECO:0000256" key="7">
    <source>
        <dbReference type="ARBA" id="ARBA00022741"/>
    </source>
</evidence>
<evidence type="ECO:0000256" key="1">
    <source>
        <dbReference type="ARBA" id="ARBA00004419"/>
    </source>
</evidence>
<sequence>MGNQVAGLTPPPLVNVEDCLSDMTNTVRFEEELSGSRLFKVAKAKRIDDGSSLLLVLKIFSSPNALQVFTAYQPLVQAYCRQILGGHNLLSFEVNIAVSERNIVLKRDFIDQSLVDRLCIRPFLCLEEKKWIAFQLLCALAQLHRSSLSVQSDEVAAGDCATRRTTLVHRPLCHGDIKGENVLLTSWGWLLLTDPAPFKPCQLPIDNPSEFTHYFDSSRRRVCYLAPERFVYIKRSSVATPDDRTTWEVNVRDAVSTGSSVDPAMDVGVTVTTDLDAANRSNPISSTGNDQNSGGYKDGSFEPQGSAIENQAGIGSSEQWFQPQLSLDPAMDLFSAGCVLLELFTDGSVVFTLADLLNYRSGSKTRLSTLLNQVTCEDAKRLITSLLSLDPKARGSAEGQLDEHRGKVFPDIFYTHLMPYMQFFLSKSLANPTLRMSYLRQTLPLFLKDVEPSGPEALRVCAVLISNIVSGALRPMVSTYVTQTPNTSASVGSADKVKPSIPVHQPFTGASRPQQSTAELSFSATNRILCESGKVDALVCLLELYAHMPPTLLLDRVIPYCVDLTTCTHSSEVRSLALDCLVQILQHVTKLRLPSATGSASLEAFFLTEYLFPTLASLSVDPSSEIRLAYARCLPFLAESALRFLNSSAIQHQRFGLRANNSNPKGHLQSDGCDTLSTTFTTVESFDAHLSVLRRHIQDWFSDLDRQVRYALMTTRGLIKLVTFFGRSHASGTLLSHMITFLNDKEDPGLRASFYRQISPLISLLGAQSVSVIHPLLEQGLLDPDEMVIESCMQALTDLLRQSLLSAPLAVSFLSRALALTAHPTVRLRQSAVAYITCFARRAVRSSDAVIKETSPDLSSNDHTKTKPRFQWSGLCSPASVYARLTNVEVSETFFSCPIRSCFTSDLVLLSNLRQPILRGVIEAFVSPDGTHVPINTLRTRQEFCKLLQERKASRAVTRSGESPCYTSPSNAEVASLFAKLLALGLTEPMEAQLLSLSPLFINLFETNLDRISKTSGTVRMGSRNVDLHRSGAVRPQTRLIDAEHYNPLPFSKQRRTPAVLHPRLELCLSTSVPWSVTNLSQSPIMEYENILREKLRSGSIPRNQSSDSALCERRLFGRGLSWRTTPLNSVASALDPADMSAAATGTLRRAVMLNAHDSADRFTHPNDRYPIMTESRHLAYTGADPTTADVTFQGTLVAHLHEHQAGLINLAVHGSGRLMASCSAGDGTVKLWNCGLWPVDADGYLNQTLPMSSSTSTETGSRTGAGSKPAGFTQIYSLPTRSSWTYSTRTADVDTPSKACRGLVWTASGSQVATVARGDWIHCVDVATGRQCGLNSLTHQTHGRALCLTASATSQFPSQLTLLRSGLSSGGGGDANLISYATAGNYIVARDLRVPFSSPPAWCLKQAREYGLIRSIAMHSCYTWFVTGTARGHLVSWDLRYERPIACTQLPGYKAPASLLNLQLVETPDASNVGNKLTRVDSTLKTPQGYTGETNYYDQYSRTLVRVSFVFRVTFSLFVQTLIVATTDLNNGVIIWDLEACASASSAAMAGNKTSLTTSHTSSAIPVVRSGRIACAWSTTIGYTPVRSILCLPWSKSSPSTASCLLDTNSDSCPSHLPSAISGGSDGRLRYWNFSKLHDCRVLAWSGEEESSPPELIYREVYSHGIRSFIEEPVSTTGLSTGVVSEQERSSGLLTTHQVRGTVGPTEKSKSTKPKSSAVNPVQSTTFPTEGRLELRQPSVGHRNVVSDISLIRVSQFLLVSASMDGVIKIWR</sequence>
<proteinExistence type="predicted"/>
<feature type="region of interest" description="Disordered" evidence="11">
    <location>
        <begin position="1251"/>
        <end position="1273"/>
    </location>
</feature>
<dbReference type="GO" id="GO:0034271">
    <property type="term" value="C:phosphatidylinositol 3-kinase complex, class III, type I"/>
    <property type="evidence" value="ECO:0007669"/>
    <property type="project" value="TreeGrafter"/>
</dbReference>
<dbReference type="EC" id="2.7.11.1" evidence="2"/>
<dbReference type="GO" id="GO:0005776">
    <property type="term" value="C:autophagosome"/>
    <property type="evidence" value="ECO:0007669"/>
    <property type="project" value="UniProtKB-SubCell"/>
</dbReference>
<dbReference type="SUPFAM" id="SSF48371">
    <property type="entry name" value="ARM repeat"/>
    <property type="match status" value="1"/>
</dbReference>
<dbReference type="GO" id="GO:0004674">
    <property type="term" value="F:protein serine/threonine kinase activity"/>
    <property type="evidence" value="ECO:0007669"/>
    <property type="project" value="UniProtKB-KW"/>
</dbReference>
<dbReference type="GO" id="GO:0045324">
    <property type="term" value="P:late endosome to vacuole transport"/>
    <property type="evidence" value="ECO:0007669"/>
    <property type="project" value="InterPro"/>
</dbReference>
<keyword evidence="4 10" id="KW-0853">WD repeat</keyword>
<evidence type="ECO:0000256" key="5">
    <source>
        <dbReference type="ARBA" id="ARBA00022679"/>
    </source>
</evidence>
<feature type="region of interest" description="Disordered" evidence="11">
    <location>
        <begin position="278"/>
        <end position="307"/>
    </location>
</feature>
<comment type="caution">
    <text evidence="13">The sequence shown here is derived from an EMBL/GenBank/DDBJ whole genome shotgun (WGS) entry which is preliminary data.</text>
</comment>
<keyword evidence="3" id="KW-0723">Serine/threonine-protein kinase</keyword>
<dbReference type="InterPro" id="IPR045162">
    <property type="entry name" value="Vps15-like"/>
</dbReference>
<feature type="domain" description="Protein kinase" evidence="12">
    <location>
        <begin position="27"/>
        <end position="414"/>
    </location>
</feature>
<evidence type="ECO:0000313" key="13">
    <source>
        <dbReference type="EMBL" id="TPP63107.1"/>
    </source>
</evidence>
<dbReference type="GO" id="GO:0005524">
    <property type="term" value="F:ATP binding"/>
    <property type="evidence" value="ECO:0007669"/>
    <property type="project" value="UniProtKB-KW"/>
</dbReference>
<evidence type="ECO:0000256" key="9">
    <source>
        <dbReference type="ARBA" id="ARBA00022840"/>
    </source>
</evidence>
<evidence type="ECO:0000256" key="4">
    <source>
        <dbReference type="ARBA" id="ARBA00022574"/>
    </source>
</evidence>
<dbReference type="EMBL" id="SUNJ01006067">
    <property type="protein sequence ID" value="TPP63107.1"/>
    <property type="molecule type" value="Genomic_DNA"/>
</dbReference>
<dbReference type="SUPFAM" id="SSF56112">
    <property type="entry name" value="Protein kinase-like (PK-like)"/>
    <property type="match status" value="2"/>
</dbReference>
<protein>
    <recommendedName>
        <fullName evidence="2">non-specific serine/threonine protein kinase</fullName>
        <ecNumber evidence="2">2.7.11.1</ecNumber>
    </recommendedName>
</protein>
<dbReference type="PANTHER" id="PTHR17583:SF0">
    <property type="entry name" value="PHOSPHOINOSITIDE 3-KINASE REGULATORY SUBUNIT 4"/>
    <property type="match status" value="1"/>
</dbReference>
<dbReference type="InterPro" id="IPR001680">
    <property type="entry name" value="WD40_rpt"/>
</dbReference>
<feature type="compositionally biased region" description="Polar residues" evidence="11">
    <location>
        <begin position="1719"/>
        <end position="1729"/>
    </location>
</feature>
<name>A0A504YYC4_FASGI</name>
<dbReference type="GO" id="GO:0006623">
    <property type="term" value="P:protein targeting to vacuole"/>
    <property type="evidence" value="ECO:0007669"/>
    <property type="project" value="TreeGrafter"/>
</dbReference>
<dbReference type="InterPro" id="IPR055231">
    <property type="entry name" value="2AA_helical"/>
</dbReference>
<feature type="repeat" description="WD" evidence="10">
    <location>
        <begin position="1740"/>
        <end position="1773"/>
    </location>
</feature>
<dbReference type="OrthoDB" id="242910at2759"/>
<dbReference type="Proteomes" id="UP000316759">
    <property type="component" value="Unassembled WGS sequence"/>
</dbReference>
<dbReference type="InterPro" id="IPR008271">
    <property type="entry name" value="Ser/Thr_kinase_AS"/>
</dbReference>
<comment type="subcellular location">
    <subcellularLocation>
        <location evidence="1">Cytoplasmic vesicle</location>
        <location evidence="1">Autophagosome</location>
    </subcellularLocation>
</comment>
<dbReference type="Pfam" id="PF22956">
    <property type="entry name" value="VPS15-like_hel"/>
    <property type="match status" value="1"/>
</dbReference>
<evidence type="ECO:0000259" key="12">
    <source>
        <dbReference type="PROSITE" id="PS50011"/>
    </source>
</evidence>
<dbReference type="GO" id="GO:0016236">
    <property type="term" value="P:macroautophagy"/>
    <property type="evidence" value="ECO:0007669"/>
    <property type="project" value="InterPro"/>
</dbReference>
<dbReference type="PANTHER" id="PTHR17583">
    <property type="entry name" value="PHOSPHOINOSITIDE 3-KINASE REGULATORY SUBUNIT 4"/>
    <property type="match status" value="1"/>
</dbReference>
<evidence type="ECO:0000256" key="10">
    <source>
        <dbReference type="PROSITE-ProRule" id="PRU00221"/>
    </source>
</evidence>
<keyword evidence="8" id="KW-0418">Kinase</keyword>
<dbReference type="GO" id="GO:0071561">
    <property type="term" value="C:nucleus-vacuole junction"/>
    <property type="evidence" value="ECO:0007669"/>
    <property type="project" value="TreeGrafter"/>
</dbReference>
<dbReference type="PROSITE" id="PS50294">
    <property type="entry name" value="WD_REPEATS_REGION"/>
    <property type="match status" value="1"/>
</dbReference>
<keyword evidence="5" id="KW-0808">Transferase</keyword>
<dbReference type="InterPro" id="IPR036322">
    <property type="entry name" value="WD40_repeat_dom_sf"/>
</dbReference>
<dbReference type="SMART" id="SM00320">
    <property type="entry name" value="WD40"/>
    <property type="match status" value="4"/>
</dbReference>
<feature type="region of interest" description="Disordered" evidence="11">
    <location>
        <begin position="1702"/>
        <end position="1729"/>
    </location>
</feature>
<dbReference type="InterPro" id="IPR016024">
    <property type="entry name" value="ARM-type_fold"/>
</dbReference>
<organism evidence="13 14">
    <name type="scientific">Fasciola gigantica</name>
    <name type="common">Giant liver fluke</name>
    <dbReference type="NCBI Taxonomy" id="46835"/>
    <lineage>
        <taxon>Eukaryota</taxon>
        <taxon>Metazoa</taxon>
        <taxon>Spiralia</taxon>
        <taxon>Lophotrochozoa</taxon>
        <taxon>Platyhelminthes</taxon>
        <taxon>Trematoda</taxon>
        <taxon>Digenea</taxon>
        <taxon>Plagiorchiida</taxon>
        <taxon>Echinostomata</taxon>
        <taxon>Echinostomatoidea</taxon>
        <taxon>Fasciolidae</taxon>
        <taxon>Fasciola</taxon>
    </lineage>
</organism>
<dbReference type="Gene3D" id="2.130.10.10">
    <property type="entry name" value="YVTN repeat-like/Quinoprotein amine dehydrogenase"/>
    <property type="match status" value="2"/>
</dbReference>
<dbReference type="Gene3D" id="1.25.10.10">
    <property type="entry name" value="Leucine-rich Repeat Variant"/>
    <property type="match status" value="1"/>
</dbReference>
<dbReference type="Pfam" id="PF00400">
    <property type="entry name" value="WD40"/>
    <property type="match status" value="2"/>
</dbReference>
<keyword evidence="7" id="KW-0547">Nucleotide-binding</keyword>
<dbReference type="PROSITE" id="PS50082">
    <property type="entry name" value="WD_REPEATS_2"/>
    <property type="match status" value="1"/>
</dbReference>
<dbReference type="PROSITE" id="PS50011">
    <property type="entry name" value="PROTEIN_KINASE_DOM"/>
    <property type="match status" value="1"/>
</dbReference>
<dbReference type="STRING" id="46835.A0A504YYC4"/>
<evidence type="ECO:0000313" key="14">
    <source>
        <dbReference type="Proteomes" id="UP000316759"/>
    </source>
</evidence>
<evidence type="ECO:0000256" key="8">
    <source>
        <dbReference type="ARBA" id="ARBA00022777"/>
    </source>
</evidence>
<dbReference type="GO" id="GO:0005770">
    <property type="term" value="C:late endosome"/>
    <property type="evidence" value="ECO:0007669"/>
    <property type="project" value="TreeGrafter"/>
</dbReference>
<keyword evidence="14" id="KW-1185">Reference proteome</keyword>
<dbReference type="SMART" id="SM00220">
    <property type="entry name" value="S_TKc"/>
    <property type="match status" value="1"/>
</dbReference>
<evidence type="ECO:0000256" key="3">
    <source>
        <dbReference type="ARBA" id="ARBA00022527"/>
    </source>
</evidence>
<evidence type="ECO:0000256" key="6">
    <source>
        <dbReference type="ARBA" id="ARBA00022737"/>
    </source>
</evidence>
<dbReference type="GO" id="GO:0034272">
    <property type="term" value="C:phosphatidylinositol 3-kinase complex, class III, type II"/>
    <property type="evidence" value="ECO:0007669"/>
    <property type="project" value="TreeGrafter"/>
</dbReference>